<keyword evidence="3" id="KW-0378">Hydrolase</keyword>
<dbReference type="GO" id="GO:0016787">
    <property type="term" value="F:hydrolase activity"/>
    <property type="evidence" value="ECO:0007669"/>
    <property type="project" value="UniProtKB-KW"/>
</dbReference>
<feature type="region of interest" description="Disordered" evidence="1">
    <location>
        <begin position="17"/>
        <end position="49"/>
    </location>
</feature>
<dbReference type="AlphaFoldDB" id="A0A7X0PEQ3"/>
<keyword evidence="4" id="KW-1185">Reference proteome</keyword>
<organism evidence="3 4">
    <name type="scientific">Acidovorax soli</name>
    <dbReference type="NCBI Taxonomy" id="592050"/>
    <lineage>
        <taxon>Bacteria</taxon>
        <taxon>Pseudomonadati</taxon>
        <taxon>Pseudomonadota</taxon>
        <taxon>Betaproteobacteria</taxon>
        <taxon>Burkholderiales</taxon>
        <taxon>Comamonadaceae</taxon>
        <taxon>Acidovorax</taxon>
    </lineage>
</organism>
<sequence length="317" mass="34607">MMQRLVQLALDFFTPPPGAAPAPAPKAAEPAPPAQAPVAAAPPRPAGPPAVPLPTLLSPAEFRHPAAKRELLLGEAVVAYALQRARRRTIGFSVGPDGLSVRAPSWVTLGAIDAALREKSDWILRKLGEARERQQRMEGGRIIWADGAVLPYLGQPITVVLDPAHGFSGRGGQLKTLAAKDGADAVPAQRLHIGLPHSAGPAQIRDAVQAWLMRDAKRHFTERLEHFAPLLGVRWTSLRLSSAQTRWGSAKADGSIRLNWRLLHYRPAVIDYVVAHELAHLRVMDHSPRFWDTVATVVPDYAALRNHLRDEPAPLWD</sequence>
<comment type="caution">
    <text evidence="3">The sequence shown here is derived from an EMBL/GenBank/DDBJ whole genome shotgun (WGS) entry which is preliminary data.</text>
</comment>
<dbReference type="PANTHER" id="PTHR30399">
    <property type="entry name" value="UNCHARACTERIZED PROTEIN YGJP"/>
    <property type="match status" value="1"/>
</dbReference>
<evidence type="ECO:0000313" key="4">
    <source>
        <dbReference type="Proteomes" id="UP000575083"/>
    </source>
</evidence>
<accession>A0A7X0PEQ3</accession>
<dbReference type="InterPro" id="IPR002725">
    <property type="entry name" value="YgjP-like_metallopeptidase"/>
</dbReference>
<proteinExistence type="predicted"/>
<evidence type="ECO:0000259" key="2">
    <source>
        <dbReference type="Pfam" id="PF01863"/>
    </source>
</evidence>
<dbReference type="Gene3D" id="3.30.2010.10">
    <property type="entry name" value="Metalloproteases ('zincins'), catalytic domain"/>
    <property type="match status" value="1"/>
</dbReference>
<feature type="domain" description="YgjP-like metallopeptidase" evidence="2">
    <location>
        <begin position="88"/>
        <end position="310"/>
    </location>
</feature>
<protein>
    <submittedName>
        <fullName evidence="3">Putative metal-dependent hydrolase</fullName>
    </submittedName>
</protein>
<dbReference type="InterPro" id="IPR053136">
    <property type="entry name" value="UTP_pyrophosphatase-like"/>
</dbReference>
<dbReference type="PANTHER" id="PTHR30399:SF1">
    <property type="entry name" value="UTP PYROPHOSPHATASE"/>
    <property type="match status" value="1"/>
</dbReference>
<dbReference type="Proteomes" id="UP000575083">
    <property type="component" value="Unassembled WGS sequence"/>
</dbReference>
<dbReference type="CDD" id="cd07344">
    <property type="entry name" value="M48_yhfN_like"/>
    <property type="match status" value="1"/>
</dbReference>
<gene>
    <name evidence="3" type="ORF">HNP48_003259</name>
</gene>
<reference evidence="3 4" key="1">
    <citation type="submission" date="2020-08" db="EMBL/GenBank/DDBJ databases">
        <title>Functional genomics of gut bacteria from endangered species of beetles.</title>
        <authorList>
            <person name="Carlos-Shanley C."/>
        </authorList>
    </citation>
    <scope>NUCLEOTIDE SEQUENCE [LARGE SCALE GENOMIC DNA]</scope>
    <source>
        <strain evidence="3 4">S00198</strain>
    </source>
</reference>
<evidence type="ECO:0000256" key="1">
    <source>
        <dbReference type="SAM" id="MobiDB-lite"/>
    </source>
</evidence>
<name>A0A7X0PEQ3_9BURK</name>
<dbReference type="EMBL" id="JACHLK010000006">
    <property type="protein sequence ID" value="MBB6560583.1"/>
    <property type="molecule type" value="Genomic_DNA"/>
</dbReference>
<dbReference type="Pfam" id="PF01863">
    <property type="entry name" value="YgjP-like"/>
    <property type="match status" value="1"/>
</dbReference>
<evidence type="ECO:0000313" key="3">
    <source>
        <dbReference type="EMBL" id="MBB6560583.1"/>
    </source>
</evidence>